<dbReference type="EMBL" id="RCSS01000052">
    <property type="protein sequence ID" value="RVD93301.1"/>
    <property type="molecule type" value="Genomic_DNA"/>
</dbReference>
<comment type="similarity">
    <text evidence="1">Belongs to the ribonucleoside diphosphate reductase small chain family.</text>
</comment>
<dbReference type="AlphaFoldDB" id="A0A437APZ0"/>
<evidence type="ECO:0000256" key="1">
    <source>
        <dbReference type="ARBA" id="ARBA00009303"/>
    </source>
</evidence>
<dbReference type="GO" id="GO:0016491">
    <property type="term" value="F:oxidoreductase activity"/>
    <property type="evidence" value="ECO:0007669"/>
    <property type="project" value="InterPro"/>
</dbReference>
<dbReference type="PANTHER" id="PTHR23409:SF18">
    <property type="entry name" value="RIBONUCLEOSIDE-DIPHOSPHATE REDUCTASE SUBUNIT M2"/>
    <property type="match status" value="1"/>
</dbReference>
<gene>
    <name evidence="2" type="ORF">TUBRATIS_001680</name>
</gene>
<dbReference type="CDD" id="cd01049">
    <property type="entry name" value="RNRR2"/>
    <property type="match status" value="1"/>
</dbReference>
<dbReference type="OrthoDB" id="10248373at2759"/>
<dbReference type="InterPro" id="IPR033909">
    <property type="entry name" value="RNR_small"/>
</dbReference>
<reference evidence="2 3" key="1">
    <citation type="submission" date="2018-10" db="EMBL/GenBank/DDBJ databases">
        <title>Draft genome sequence of the microsporidian Tubulinosema ratisbonensis.</title>
        <authorList>
            <person name="Polonais V."/>
            <person name="Peyretaillade E."/>
            <person name="Niehus S."/>
            <person name="Wawrzyniak I."/>
            <person name="Franchet A."/>
            <person name="Gaspin C."/>
            <person name="Reichstadt M."/>
            <person name="Belser C."/>
            <person name="Labadie K."/>
            <person name="Delbac F."/>
            <person name="Ferrandon D."/>
        </authorList>
    </citation>
    <scope>NUCLEOTIDE SEQUENCE [LARGE SCALE GENOMIC DNA]</scope>
    <source>
        <strain evidence="2 3">Franzen</strain>
    </source>
</reference>
<dbReference type="PANTHER" id="PTHR23409">
    <property type="entry name" value="RIBONUCLEOSIDE-DIPHOSPHATE REDUCTASE SMALL CHAIN"/>
    <property type="match status" value="1"/>
</dbReference>
<keyword evidence="3" id="KW-1185">Reference proteome</keyword>
<dbReference type="Proteomes" id="UP000282876">
    <property type="component" value="Unassembled WGS sequence"/>
</dbReference>
<evidence type="ECO:0000313" key="3">
    <source>
        <dbReference type="Proteomes" id="UP000282876"/>
    </source>
</evidence>
<comment type="caution">
    <text evidence="2">The sequence shown here is derived from an EMBL/GenBank/DDBJ whole genome shotgun (WGS) entry which is preliminary data.</text>
</comment>
<evidence type="ECO:0000313" key="2">
    <source>
        <dbReference type="EMBL" id="RVD93301.1"/>
    </source>
</evidence>
<dbReference type="STRING" id="291195.A0A437APZ0"/>
<dbReference type="VEuPathDB" id="MicrosporidiaDB:TUBRATIS_001680"/>
<proteinExistence type="inferred from homology"/>
<dbReference type="Gene3D" id="1.10.620.20">
    <property type="entry name" value="Ribonucleotide Reductase, subunit A"/>
    <property type="match status" value="1"/>
</dbReference>
<dbReference type="SUPFAM" id="SSF47240">
    <property type="entry name" value="Ferritin-like"/>
    <property type="match status" value="1"/>
</dbReference>
<dbReference type="InterPro" id="IPR009078">
    <property type="entry name" value="Ferritin-like_SF"/>
</dbReference>
<dbReference type="GO" id="GO:0009263">
    <property type="term" value="P:deoxyribonucleotide biosynthetic process"/>
    <property type="evidence" value="ECO:0007669"/>
    <property type="project" value="InterPro"/>
</dbReference>
<organism evidence="2 3">
    <name type="scientific">Tubulinosema ratisbonensis</name>
    <dbReference type="NCBI Taxonomy" id="291195"/>
    <lineage>
        <taxon>Eukaryota</taxon>
        <taxon>Fungi</taxon>
        <taxon>Fungi incertae sedis</taxon>
        <taxon>Microsporidia</taxon>
        <taxon>Tubulinosematoidea</taxon>
        <taxon>Tubulinosematidae</taxon>
        <taxon>Tubulinosema</taxon>
    </lineage>
</organism>
<name>A0A437APZ0_9MICR</name>
<protein>
    <submittedName>
        <fullName evidence="2">Ribonucleotide reductase beta subunit</fullName>
    </submittedName>
</protein>
<dbReference type="Pfam" id="PF00268">
    <property type="entry name" value="Ribonuc_red_sm"/>
    <property type="match status" value="1"/>
</dbReference>
<accession>A0A437APZ0</accession>
<dbReference type="InterPro" id="IPR000358">
    <property type="entry name" value="RNR_small_fam"/>
</dbReference>
<dbReference type="PROSITE" id="PS00368">
    <property type="entry name" value="RIBORED_SMALL"/>
    <property type="match status" value="1"/>
</dbReference>
<sequence>MNQNDPILTPSEDRFVLFPIKYPLIWNAYKAAEGSFWTTEEVDLTIDKFEWENKLTNEERAFISHVLAFFAASDGIVVENLAVRFASEVQIPEARAFYSFQIAMEIIHSEMYSLLIEVLVTDSVEKNNLFNAISTIGVIKKKAEWALKYIGSDLPFCDRLIAFAAVEGIFFSSSFASIFWLKKRGLMPGLTFSNELISRDEGVHTDFACLLHSHLKCQSSPEKIKEIIVSAVILEEEFVNDALKVNLLGMNANLMCQYVRYVADVLLVNLGLDKYYRVSNPFDFMENISLRGKANFFEKKVAEYNKPLVGHDQSTSDSSFFKTDVDF</sequence>
<dbReference type="InterPro" id="IPR012348">
    <property type="entry name" value="RNR-like"/>
</dbReference>
<dbReference type="InterPro" id="IPR030475">
    <property type="entry name" value="RNR_small_AS"/>
</dbReference>